<dbReference type="Proteomes" id="UP001430990">
    <property type="component" value="Plasmid pCC829_1"/>
</dbReference>
<reference evidence="1" key="1">
    <citation type="submission" date="2021-11" db="EMBL/GenBank/DDBJ databases">
        <title>Australian commercial rhizobial inoculants.</title>
        <authorList>
            <person name="Kohlmeier M.G."/>
            <person name="O'Hara G.W."/>
            <person name="Colombi E."/>
            <person name="Ramsay J.P."/>
            <person name="Terpolilli J."/>
        </authorList>
    </citation>
    <scope>NUCLEOTIDE SEQUENCE</scope>
    <source>
        <strain evidence="1">CC829</strain>
        <plasmid evidence="1">pCC829_1</plasmid>
    </source>
</reference>
<accession>A0ABY3R0I4</accession>
<name>A0ABY3R0I4_9BRAD</name>
<keyword evidence="2" id="KW-1185">Reference proteome</keyword>
<geneLocation type="plasmid" evidence="1 2">
    <name>pCC829_1</name>
</geneLocation>
<dbReference type="EMBL" id="CP088101">
    <property type="protein sequence ID" value="UFW91788.1"/>
    <property type="molecule type" value="Genomic_DNA"/>
</dbReference>
<keyword evidence="1" id="KW-0614">Plasmid</keyword>
<organism evidence="1 2">
    <name type="scientific">Bradyrhizobium barranii</name>
    <dbReference type="NCBI Taxonomy" id="2992140"/>
    <lineage>
        <taxon>Bacteria</taxon>
        <taxon>Pseudomonadati</taxon>
        <taxon>Pseudomonadota</taxon>
        <taxon>Alphaproteobacteria</taxon>
        <taxon>Hyphomicrobiales</taxon>
        <taxon>Nitrobacteraceae</taxon>
        <taxon>Bradyrhizobium</taxon>
    </lineage>
</organism>
<protein>
    <submittedName>
        <fullName evidence="1">Uncharacterized protein</fullName>
    </submittedName>
</protein>
<evidence type="ECO:0000313" key="1">
    <source>
        <dbReference type="EMBL" id="UFW91788.1"/>
    </source>
</evidence>
<evidence type="ECO:0000313" key="2">
    <source>
        <dbReference type="Proteomes" id="UP001430990"/>
    </source>
</evidence>
<gene>
    <name evidence="1" type="ORF">BjapCC829_45955</name>
</gene>
<proteinExistence type="predicted"/>
<dbReference type="RefSeq" id="WP_162479075.1">
    <property type="nucleotide sequence ID" value="NZ_CP088101.1"/>
</dbReference>
<sequence>MLEFATKFVSVEIVSHGYPFCCRSEPPDVANHLMDGQYSSPIRIVSFNTSEGWSRDASEDIAEELQRRCAECGEVPPSLEGFLEIHGRGVDIQLMLL</sequence>